<protein>
    <submittedName>
        <fullName evidence="3">Methyltransferase-like protein 16</fullName>
    </submittedName>
</protein>
<dbReference type="InterPro" id="IPR010286">
    <property type="entry name" value="METTL16/RlmF"/>
</dbReference>
<dbReference type="GO" id="GO:0005634">
    <property type="term" value="C:nucleus"/>
    <property type="evidence" value="ECO:0007669"/>
    <property type="project" value="TreeGrafter"/>
</dbReference>
<dbReference type="GO" id="GO:0008168">
    <property type="term" value="F:methyltransferase activity"/>
    <property type="evidence" value="ECO:0007669"/>
    <property type="project" value="UniProtKB-KW"/>
</dbReference>
<dbReference type="PANTHER" id="PTHR13393:SF0">
    <property type="entry name" value="RNA N6-ADENOSINE-METHYLTRANSFERASE METTL16"/>
    <property type="match status" value="1"/>
</dbReference>
<dbReference type="SUPFAM" id="SSF53335">
    <property type="entry name" value="S-adenosyl-L-methionine-dependent methyltransferases"/>
    <property type="match status" value="1"/>
</dbReference>
<dbReference type="OrthoDB" id="514248at2759"/>
<reference evidence="3 4" key="1">
    <citation type="journal article" date="2014" name="Genome Biol. Evol.">
        <title>The genome of the myxosporean Thelohanellus kitauei shows adaptations to nutrient acquisition within its fish host.</title>
        <authorList>
            <person name="Yang Y."/>
            <person name="Xiong J."/>
            <person name="Zhou Z."/>
            <person name="Huo F."/>
            <person name="Miao W."/>
            <person name="Ran C."/>
            <person name="Liu Y."/>
            <person name="Zhang J."/>
            <person name="Feng J."/>
            <person name="Wang M."/>
            <person name="Wang M."/>
            <person name="Wang L."/>
            <person name="Yao B."/>
        </authorList>
    </citation>
    <scope>NUCLEOTIDE SEQUENCE [LARGE SCALE GENOMIC DNA]</scope>
    <source>
        <strain evidence="3">Wuqing</strain>
    </source>
</reference>
<organism evidence="3 4">
    <name type="scientific">Thelohanellus kitauei</name>
    <name type="common">Myxosporean</name>
    <dbReference type="NCBI Taxonomy" id="669202"/>
    <lineage>
        <taxon>Eukaryota</taxon>
        <taxon>Metazoa</taxon>
        <taxon>Cnidaria</taxon>
        <taxon>Myxozoa</taxon>
        <taxon>Myxosporea</taxon>
        <taxon>Bivalvulida</taxon>
        <taxon>Platysporina</taxon>
        <taxon>Myxobolidae</taxon>
        <taxon>Thelohanellus</taxon>
    </lineage>
</organism>
<dbReference type="PANTHER" id="PTHR13393">
    <property type="entry name" value="SAM-DEPENDENT METHYLTRANSFERASE"/>
    <property type="match status" value="1"/>
</dbReference>
<dbReference type="GO" id="GO:0070475">
    <property type="term" value="P:rRNA base methylation"/>
    <property type="evidence" value="ECO:0007669"/>
    <property type="project" value="TreeGrafter"/>
</dbReference>
<dbReference type="EMBL" id="JWZT01005421">
    <property type="protein sequence ID" value="KII60804.1"/>
    <property type="molecule type" value="Genomic_DNA"/>
</dbReference>
<accession>A0A0C2M908</accession>
<keyword evidence="2 3" id="KW-0808">Transferase</keyword>
<gene>
    <name evidence="3" type="ORF">RF11_10872</name>
</gene>
<name>A0A0C2M908_THEKT</name>
<comment type="caution">
    <text evidence="3">The sequence shown here is derived from an EMBL/GenBank/DDBJ whole genome shotgun (WGS) entry which is preliminary data.</text>
</comment>
<dbReference type="OMA" id="HQGRYDF"/>
<sequence>MHPRNPYKDGVDIGELAESYPDIKACYKKRSDSGKLYFDFEDAENAAVLTKYLMLHDFKIKIDLHPQRLLPHLPFRLNYIFWIEDLLTSEGVDLSSPLIGLDVGCGAACVYALISTSLHPMWKFYVSEDDPESREYCERNISSNRAEGQIILCNETDGLLLPLFMSLNETSKATFTMCNPPFFSKPMPGNEKKPFYSKHDRCTKGGEIHFVKKMIDESLKLDHSARTSCIWFTSVIGRKKSIQPLLNHIESHLPPIKTFRIGHSIQGEKTRWYIAWSFVASAVFSVKSSHVYTVKNMGKPIVDPNTHFQTFCRSLNEHLSDITESLNIETHENRAVYRISVDINIKKWSRDYRRSNIVNEDRPGYLTTFNFTCFIAEKRNDLEDTEIIVKFERSKTLDKLGIESLRNHIISYIRAM</sequence>
<keyword evidence="1 3" id="KW-0489">Methyltransferase</keyword>
<dbReference type="InterPro" id="IPR029063">
    <property type="entry name" value="SAM-dependent_MTases_sf"/>
</dbReference>
<keyword evidence="4" id="KW-1185">Reference proteome</keyword>
<evidence type="ECO:0000313" key="4">
    <source>
        <dbReference type="Proteomes" id="UP000031668"/>
    </source>
</evidence>
<dbReference type="Proteomes" id="UP000031668">
    <property type="component" value="Unassembled WGS sequence"/>
</dbReference>
<proteinExistence type="predicted"/>
<evidence type="ECO:0000313" key="3">
    <source>
        <dbReference type="EMBL" id="KII60804.1"/>
    </source>
</evidence>
<evidence type="ECO:0000256" key="1">
    <source>
        <dbReference type="ARBA" id="ARBA00022603"/>
    </source>
</evidence>
<dbReference type="AlphaFoldDB" id="A0A0C2M908"/>
<dbReference type="Pfam" id="PF05971">
    <property type="entry name" value="Methyltransf_10"/>
    <property type="match status" value="2"/>
</dbReference>
<dbReference type="Gene3D" id="3.40.50.150">
    <property type="entry name" value="Vaccinia Virus protein VP39"/>
    <property type="match status" value="1"/>
</dbReference>
<evidence type="ECO:0000256" key="2">
    <source>
        <dbReference type="ARBA" id="ARBA00022679"/>
    </source>
</evidence>